<dbReference type="CDD" id="cd11614">
    <property type="entry name" value="SAF_CpaB_FlgA_like"/>
    <property type="match status" value="1"/>
</dbReference>
<dbReference type="OrthoDB" id="3218456at2"/>
<feature type="domain" description="SAF" evidence="2">
    <location>
        <begin position="58"/>
        <end position="123"/>
    </location>
</feature>
<dbReference type="Pfam" id="PF08666">
    <property type="entry name" value="SAF"/>
    <property type="match status" value="1"/>
</dbReference>
<protein>
    <recommendedName>
        <fullName evidence="2">SAF domain-containing protein</fullName>
    </recommendedName>
</protein>
<keyword evidence="1" id="KW-1133">Transmembrane helix</keyword>
<sequence>MTGRPEPTDQEWLPDELDSFPQRAAPRRRWGSAAAALLLMLLGAAGALWLSPDGPHRMDVVALARPLARGAVVTPADLAVVAVDARGGPVRLASPQLARGALVGRPVLLDLPAGTLLSPEMVGSVAVPAGQATIGVTVPPEGLPGASVRPGDVVGVLGTDPVTGQAAVLVRDAHVAGVRSQAEGSRPEAIVVYLTLPEQAVGAVESAAMSEHGVRLLGIGGGEGSR</sequence>
<feature type="transmembrane region" description="Helical" evidence="1">
    <location>
        <begin position="30"/>
        <end position="50"/>
    </location>
</feature>
<dbReference type="InterPro" id="IPR013974">
    <property type="entry name" value="SAF"/>
</dbReference>
<gene>
    <name evidence="3" type="ORF">FRACA_790008</name>
</gene>
<keyword evidence="4" id="KW-1185">Reference proteome</keyword>
<proteinExistence type="predicted"/>
<evidence type="ECO:0000313" key="4">
    <source>
        <dbReference type="Proteomes" id="UP000234331"/>
    </source>
</evidence>
<dbReference type="SMART" id="SM00858">
    <property type="entry name" value="SAF"/>
    <property type="match status" value="1"/>
</dbReference>
<name>A0A2I2L1A0_9ACTN</name>
<reference evidence="3 4" key="1">
    <citation type="submission" date="2017-06" db="EMBL/GenBank/DDBJ databases">
        <authorList>
            <person name="Kim H.J."/>
            <person name="Triplett B.A."/>
        </authorList>
    </citation>
    <scope>NUCLEOTIDE SEQUENCE [LARGE SCALE GENOMIC DNA]</scope>
    <source>
        <strain evidence="3">FRACA_ARgP5</strain>
    </source>
</reference>
<keyword evidence="1" id="KW-0812">Transmembrane</keyword>
<dbReference type="EMBL" id="FZMO01000546">
    <property type="protein sequence ID" value="SNQ51688.1"/>
    <property type="molecule type" value="Genomic_DNA"/>
</dbReference>
<keyword evidence="1" id="KW-0472">Membrane</keyword>
<dbReference type="AlphaFoldDB" id="A0A2I2L1A0"/>
<dbReference type="Proteomes" id="UP000234331">
    <property type="component" value="Unassembled WGS sequence"/>
</dbReference>
<accession>A0A2I2L1A0</accession>
<dbReference type="RefSeq" id="WP_101835795.1">
    <property type="nucleotide sequence ID" value="NZ_FZMO01000546.1"/>
</dbReference>
<evidence type="ECO:0000259" key="2">
    <source>
        <dbReference type="SMART" id="SM00858"/>
    </source>
</evidence>
<evidence type="ECO:0000313" key="3">
    <source>
        <dbReference type="EMBL" id="SNQ51688.1"/>
    </source>
</evidence>
<organism evidence="3 4">
    <name type="scientific">Frankia canadensis</name>
    <dbReference type="NCBI Taxonomy" id="1836972"/>
    <lineage>
        <taxon>Bacteria</taxon>
        <taxon>Bacillati</taxon>
        <taxon>Actinomycetota</taxon>
        <taxon>Actinomycetes</taxon>
        <taxon>Frankiales</taxon>
        <taxon>Frankiaceae</taxon>
        <taxon>Frankia</taxon>
    </lineage>
</organism>
<evidence type="ECO:0000256" key="1">
    <source>
        <dbReference type="SAM" id="Phobius"/>
    </source>
</evidence>